<feature type="transmembrane region" description="Helical" evidence="2">
    <location>
        <begin position="93"/>
        <end position="112"/>
    </location>
</feature>
<feature type="transmembrane region" description="Helical" evidence="2">
    <location>
        <begin position="6"/>
        <end position="25"/>
    </location>
</feature>
<protein>
    <submittedName>
        <fullName evidence="3">Uncharacterized protein</fullName>
    </submittedName>
</protein>
<evidence type="ECO:0000256" key="2">
    <source>
        <dbReference type="SAM" id="Phobius"/>
    </source>
</evidence>
<gene>
    <name evidence="3" type="ORF">GP486_002840</name>
</gene>
<name>A0A9P8LEA0_9PEZI</name>
<evidence type="ECO:0000256" key="1">
    <source>
        <dbReference type="SAM" id="MobiDB-lite"/>
    </source>
</evidence>
<proteinExistence type="predicted"/>
<dbReference type="EMBL" id="JAGHQM010000345">
    <property type="protein sequence ID" value="KAH0562466.1"/>
    <property type="molecule type" value="Genomic_DNA"/>
</dbReference>
<accession>A0A9P8LEA0</accession>
<reference evidence="3" key="1">
    <citation type="submission" date="2021-03" db="EMBL/GenBank/DDBJ databases">
        <title>Comparative genomics and phylogenomic investigation of the class Geoglossomycetes provide insights into ecological specialization and systematics.</title>
        <authorList>
            <person name="Melie T."/>
            <person name="Pirro S."/>
            <person name="Miller A.N."/>
            <person name="Quandt A."/>
        </authorList>
    </citation>
    <scope>NUCLEOTIDE SEQUENCE</scope>
    <source>
        <strain evidence="3">CAQ_001_2017</strain>
    </source>
</reference>
<feature type="region of interest" description="Disordered" evidence="1">
    <location>
        <begin position="645"/>
        <end position="668"/>
    </location>
</feature>
<feature type="transmembrane region" description="Helical" evidence="2">
    <location>
        <begin position="578"/>
        <end position="600"/>
    </location>
</feature>
<organism evidence="3 4">
    <name type="scientific">Trichoglossum hirsutum</name>
    <dbReference type="NCBI Taxonomy" id="265104"/>
    <lineage>
        <taxon>Eukaryota</taxon>
        <taxon>Fungi</taxon>
        <taxon>Dikarya</taxon>
        <taxon>Ascomycota</taxon>
        <taxon>Pezizomycotina</taxon>
        <taxon>Geoglossomycetes</taxon>
        <taxon>Geoglossales</taxon>
        <taxon>Geoglossaceae</taxon>
        <taxon>Trichoglossum</taxon>
    </lineage>
</organism>
<evidence type="ECO:0000313" key="4">
    <source>
        <dbReference type="Proteomes" id="UP000750711"/>
    </source>
</evidence>
<keyword evidence="2" id="KW-1133">Transmembrane helix</keyword>
<keyword evidence="2" id="KW-0472">Membrane</keyword>
<comment type="caution">
    <text evidence="3">The sequence shown here is derived from an EMBL/GenBank/DDBJ whole genome shotgun (WGS) entry which is preliminary data.</text>
</comment>
<feature type="transmembrane region" description="Helical" evidence="2">
    <location>
        <begin position="455"/>
        <end position="476"/>
    </location>
</feature>
<feature type="transmembrane region" description="Helical" evidence="2">
    <location>
        <begin position="319"/>
        <end position="336"/>
    </location>
</feature>
<dbReference type="Proteomes" id="UP000750711">
    <property type="component" value="Unassembled WGS sequence"/>
</dbReference>
<feature type="transmembrane region" description="Helical" evidence="2">
    <location>
        <begin position="526"/>
        <end position="543"/>
    </location>
</feature>
<feature type="transmembrane region" description="Helical" evidence="2">
    <location>
        <begin position="290"/>
        <end position="307"/>
    </location>
</feature>
<feature type="transmembrane region" description="Helical" evidence="2">
    <location>
        <begin position="118"/>
        <end position="139"/>
    </location>
</feature>
<feature type="compositionally biased region" description="Polar residues" evidence="1">
    <location>
        <begin position="204"/>
        <end position="233"/>
    </location>
</feature>
<dbReference type="AlphaFoldDB" id="A0A9P8LEA0"/>
<sequence length="692" mass="77500">MRPSRMTVGVLVLLFHYATVGAFRFKRNADFGKCWTDNVQGLNTSNFSDPYQWWGKDSTRTHQVITPHPQLNKLGCETLCGDGFQLWPASDTFLRIVLWVFPMAVLVTRFQFAPLGPANMAFVIAHLIGDPIDSMWSLLTRREVNRRFYRHALKSGYDNCEHIAAIWAAYDELGWQEPMDYFFRSLEDRKRGLPFLTPALGVSRGNSPYSPRSSAESVAPENTAQGSSTSQVPNHRLSGPSDTSDPLLGSNPQHIPDQHPRVFDQPTKEEIYYIQLASQRLTSDRSESHLRSWFAILALLAALAGAYTRTWVLQTNDQTSHTIATVCMLFILLPLVRISGGIGSFTSPSAAVEIIFELRRNLRILCVQRKGPRPQLFPPLSIGDKLDSISTPGQYRGDISTVEDASRLEHRKELEVIREWPKIASWMGMNSSWRPCKHIMTIGGHSSGDWGRGRLLAISATFAIAGYIPALGLSYFTPTVGFGCRSMAWTLILAVWIISAALDEIFRCLVSSEKILYYSAWAKDTLFSIFVIGTITALQVGLFNSCYCRTDALTLGREAHADIGPQSPEDFRKGWKRWLAWPLVSFFVVIALYSGIGVAGGDKWRTLLCKSQTTRQDELEALKNKRNNFPEIEIWNANPQIEIGNAPGPSIEIRPPSPPNTRGGELRDMPRSQAGLLLSHHIESKEEAKLSI</sequence>
<evidence type="ECO:0000313" key="3">
    <source>
        <dbReference type="EMBL" id="KAH0562466.1"/>
    </source>
</evidence>
<keyword evidence="2" id="KW-0812">Transmembrane</keyword>
<keyword evidence="4" id="KW-1185">Reference proteome</keyword>
<feature type="region of interest" description="Disordered" evidence="1">
    <location>
        <begin position="204"/>
        <end position="261"/>
    </location>
</feature>
<feature type="transmembrane region" description="Helical" evidence="2">
    <location>
        <begin position="488"/>
        <end position="506"/>
    </location>
</feature>